<feature type="domain" description="Transglutaminase-like" evidence="1">
    <location>
        <begin position="66"/>
        <end position="134"/>
    </location>
</feature>
<organism evidence="2 3">
    <name type="scientific">Metallumcola ferriviriculae</name>
    <dbReference type="NCBI Taxonomy" id="3039180"/>
    <lineage>
        <taxon>Bacteria</taxon>
        <taxon>Bacillati</taxon>
        <taxon>Bacillota</taxon>
        <taxon>Clostridia</taxon>
        <taxon>Neomoorellales</taxon>
        <taxon>Desulfitibacteraceae</taxon>
        <taxon>Metallumcola</taxon>
    </lineage>
</organism>
<protein>
    <submittedName>
        <fullName evidence="2">Transglutaminase family protein</fullName>
    </submittedName>
</protein>
<dbReference type="Proteomes" id="UP001329915">
    <property type="component" value="Chromosome"/>
</dbReference>
<dbReference type="PANTHER" id="PTHR33490">
    <property type="entry name" value="BLR5614 PROTEIN-RELATED"/>
    <property type="match status" value="1"/>
</dbReference>
<dbReference type="InterPro" id="IPR002931">
    <property type="entry name" value="Transglutaminase-like"/>
</dbReference>
<dbReference type="Pfam" id="PF01841">
    <property type="entry name" value="Transglut_core"/>
    <property type="match status" value="1"/>
</dbReference>
<dbReference type="KEGG" id="dbc:MFMK1_001918"/>
<dbReference type="AlphaFoldDB" id="A0AAU0UP59"/>
<proteinExistence type="predicted"/>
<dbReference type="Gene3D" id="3.10.620.30">
    <property type="match status" value="1"/>
</dbReference>
<sequence>MQTLKEFLKQSEYINSLDTRIIDKAQKLAKSETDPSGVVKRFFYFVRDRIPFDPVEEEIPVRASAVLVFGKGSALGKACLLAALCRAEGIPAGISFQLLKDHKVLTSSKQATEKWHGITSMWLADRWLKLDPSLDRHFALGRKFFAPGFDGINDALLPAKDWQGVDNYEIGETSPVFAGVPNCFIDHNHKTEVEKGVISSVCDNCGLRCSWVTTGQYPGQGHA</sequence>
<evidence type="ECO:0000313" key="2">
    <source>
        <dbReference type="EMBL" id="WRO22095.1"/>
    </source>
</evidence>
<reference evidence="2 3" key="1">
    <citation type="submission" date="2023-04" db="EMBL/GenBank/DDBJ databases">
        <authorList>
            <person name="Hsu D."/>
        </authorList>
    </citation>
    <scope>NUCLEOTIDE SEQUENCE [LARGE SCALE GENOMIC DNA]</scope>
    <source>
        <strain evidence="2 3">MK1</strain>
    </source>
</reference>
<name>A0AAU0UP59_9FIRM</name>
<dbReference type="EMBL" id="CP121694">
    <property type="protein sequence ID" value="WRO22095.1"/>
    <property type="molecule type" value="Genomic_DNA"/>
</dbReference>
<accession>A0AAU0UP59</accession>
<keyword evidence="3" id="KW-1185">Reference proteome</keyword>
<dbReference type="SUPFAM" id="SSF54001">
    <property type="entry name" value="Cysteine proteinases"/>
    <property type="match status" value="1"/>
</dbReference>
<dbReference type="RefSeq" id="WP_366921513.1">
    <property type="nucleotide sequence ID" value="NZ_CP121694.1"/>
</dbReference>
<evidence type="ECO:0000313" key="3">
    <source>
        <dbReference type="Proteomes" id="UP001329915"/>
    </source>
</evidence>
<evidence type="ECO:0000259" key="1">
    <source>
        <dbReference type="SMART" id="SM00460"/>
    </source>
</evidence>
<dbReference type="SMART" id="SM00460">
    <property type="entry name" value="TGc"/>
    <property type="match status" value="1"/>
</dbReference>
<gene>
    <name evidence="2" type="ORF">MFMK1_001918</name>
</gene>
<dbReference type="InterPro" id="IPR038765">
    <property type="entry name" value="Papain-like_cys_pep_sf"/>
</dbReference>